<protein>
    <recommendedName>
        <fullName evidence="8">Variable large protein</fullName>
    </recommendedName>
</protein>
<feature type="transmembrane region" description="Helical" evidence="10">
    <location>
        <begin position="41"/>
        <end position="60"/>
    </location>
</feature>
<geneLocation type="plasmid" evidence="11">
    <name>unnamed</name>
</geneLocation>
<keyword evidence="6 8" id="KW-0998">Cell outer membrane</keyword>
<proteinExistence type="predicted"/>
<dbReference type="AlphaFoldDB" id="W5SLQ4"/>
<evidence type="ECO:0000256" key="6">
    <source>
        <dbReference type="ARBA" id="ARBA00023237"/>
    </source>
</evidence>
<accession>W5SLQ4</accession>
<keyword evidence="10" id="KW-1133">Transmembrane helix</keyword>
<dbReference type="EMBL" id="CP004339">
    <property type="protein sequence ID" value="AHH07832.1"/>
    <property type="molecule type" value="Genomic_DNA"/>
</dbReference>
<reference evidence="11" key="1">
    <citation type="submission" date="2013-02" db="EMBL/GenBank/DDBJ databases">
        <title>Comparative genomics of Borrelia species.</title>
        <authorList>
            <person name="Schwan T.G."/>
            <person name="Raffel S.J."/>
            <person name="Porcella S.F."/>
        </authorList>
    </citation>
    <scope>NUCLEOTIDE SEQUENCE</scope>
    <source>
        <strain evidence="11">DOU</strain>
        <plasmid evidence="11">unnamed</plasmid>
    </source>
</reference>
<name>W5SLQ4_9SPIR</name>
<dbReference type="SUPFAM" id="SSF74748">
    <property type="entry name" value="Variable surface antigen VlsE"/>
    <property type="match status" value="1"/>
</dbReference>
<feature type="compositionally biased region" description="Basic and acidic residues" evidence="9">
    <location>
        <begin position="10"/>
        <end position="31"/>
    </location>
</feature>
<evidence type="ECO:0000256" key="1">
    <source>
        <dbReference type="ARBA" id="ARBA00003932"/>
    </source>
</evidence>
<feature type="region of interest" description="Disordered" evidence="9">
    <location>
        <begin position="1"/>
        <end position="31"/>
    </location>
</feature>
<keyword evidence="4 8" id="KW-0472">Membrane</keyword>
<keyword evidence="3" id="KW-0732">Signal</keyword>
<keyword evidence="5 8" id="KW-0564">Palmitate</keyword>
<evidence type="ECO:0000256" key="5">
    <source>
        <dbReference type="ARBA" id="ARBA00023139"/>
    </source>
</evidence>
<keyword evidence="11" id="KW-0614">Plasmid</keyword>
<dbReference type="Pfam" id="PF00921">
    <property type="entry name" value="Lipoprotein_2"/>
    <property type="match status" value="1"/>
</dbReference>
<dbReference type="HOGENOM" id="CLU_054711_0_0_12"/>
<evidence type="ECO:0000256" key="9">
    <source>
        <dbReference type="SAM" id="MobiDB-lite"/>
    </source>
</evidence>
<comment type="function">
    <text evidence="1 8">The Vlp and Vsp proteins are antigenically distinct proteins, only one vlp or vsp gene is transcriptionally active at any one time. Switching between these genes is a mechanism of host immune response evasion.</text>
</comment>
<dbReference type="GO" id="GO:0009279">
    <property type="term" value="C:cell outer membrane"/>
    <property type="evidence" value="ECO:0007669"/>
    <property type="project" value="UniProtKB-SubCell"/>
</dbReference>
<comment type="subcellular location">
    <subcellularLocation>
        <location evidence="2 8">Cell outer membrane</location>
        <topology evidence="2 8">Lipid-anchor</topology>
    </subcellularLocation>
</comment>
<keyword evidence="7 8" id="KW-0449">Lipoprotein</keyword>
<organism evidence="11">
    <name type="scientific">Borrelia crocidurae DOU</name>
    <dbReference type="NCBI Taxonomy" id="1293575"/>
    <lineage>
        <taxon>Bacteria</taxon>
        <taxon>Pseudomonadati</taxon>
        <taxon>Spirochaetota</taxon>
        <taxon>Spirochaetia</taxon>
        <taxon>Spirochaetales</taxon>
        <taxon>Borreliaceae</taxon>
        <taxon>Borrelia</taxon>
    </lineage>
</organism>
<evidence type="ECO:0000256" key="3">
    <source>
        <dbReference type="ARBA" id="ARBA00022729"/>
    </source>
</evidence>
<evidence type="ECO:0000256" key="8">
    <source>
        <dbReference type="RuleBase" id="RU363105"/>
    </source>
</evidence>
<evidence type="ECO:0000256" key="2">
    <source>
        <dbReference type="ARBA" id="ARBA00004459"/>
    </source>
</evidence>
<evidence type="ECO:0000256" key="4">
    <source>
        <dbReference type="ARBA" id="ARBA00023136"/>
    </source>
</evidence>
<gene>
    <name evidence="11" type="ORF">BCD_1766</name>
</gene>
<evidence type="ECO:0000256" key="10">
    <source>
        <dbReference type="SAM" id="Phobius"/>
    </source>
</evidence>
<dbReference type="InterPro" id="IPR000680">
    <property type="entry name" value="Borrelia_lipo"/>
</dbReference>
<sequence length="381" mass="39410">MKVAMKKGKNKEAKKEMKEKKGLGEIGRREERREGRVKGRIVMVMMVVMMVMGCNSGGVGGGEEGKNKFLQSLVNVSNEFLNVFTSFGEMVGSVLGLKTDSKKSDVAAYFKKVQYTVQGTKDGLNKIVAGMKKESNPNAVVTETAVNKLVTETFDKIIAGAKVASEAIGEADGLIANVDNNAAGTAGTDVESLIKGIKTIVEIVLKDKGKADAGTDKKADDLGNRTVNADNGEAGKLFANAVIVNDPKKSAADAAKAVGAVTGADILQAMVKDNGDAAKLATNNTANSGATVAPKDATIAGGIVLRAIAKGGKFSNGNDDDAKKATADAAISAVIKALNILTIAIRSTVDEGLKTVKETMEINANATPVASENSGSGSQNQ</sequence>
<evidence type="ECO:0000313" key="11">
    <source>
        <dbReference type="EMBL" id="AHH07832.1"/>
    </source>
</evidence>
<keyword evidence="10" id="KW-0812">Transmembrane</keyword>
<evidence type="ECO:0000256" key="7">
    <source>
        <dbReference type="ARBA" id="ARBA00023288"/>
    </source>
</evidence>